<evidence type="ECO:0000256" key="2">
    <source>
        <dbReference type="SAM" id="SignalP"/>
    </source>
</evidence>
<feature type="region of interest" description="Disordered" evidence="1">
    <location>
        <begin position="21"/>
        <end position="95"/>
    </location>
</feature>
<proteinExistence type="predicted"/>
<reference evidence="4" key="1">
    <citation type="submission" date="2016-10" db="EMBL/GenBank/DDBJ databases">
        <authorList>
            <person name="Varghese N."/>
            <person name="Submissions S."/>
        </authorList>
    </citation>
    <scope>NUCLEOTIDE SEQUENCE [LARGE SCALE GENOMIC DNA]</scope>
    <source>
        <strain evidence="4">ATCC 25963</strain>
    </source>
</reference>
<feature type="chain" id="PRO_5011504074" evidence="2">
    <location>
        <begin position="20"/>
        <end position="247"/>
    </location>
</feature>
<name>A0A1I2CWT4_9BACT</name>
<evidence type="ECO:0000256" key="1">
    <source>
        <dbReference type="SAM" id="MobiDB-lite"/>
    </source>
</evidence>
<organism evidence="3 4">
    <name type="scientific">Nannocystis exedens</name>
    <dbReference type="NCBI Taxonomy" id="54"/>
    <lineage>
        <taxon>Bacteria</taxon>
        <taxon>Pseudomonadati</taxon>
        <taxon>Myxococcota</taxon>
        <taxon>Polyangia</taxon>
        <taxon>Nannocystales</taxon>
        <taxon>Nannocystaceae</taxon>
        <taxon>Nannocystis</taxon>
    </lineage>
</organism>
<sequence>MLRANLSFLTLTFLFITGACDPKGGETDSATGSASTTTGDSTTDASTTGDSTTDESPTSSATTDDGATTENDEPTVATTGEDTGDTTGPVGPVDPAHQSACEAACQRFGECEPETDGAECVLGCLGEFQGLPSECVALNLAVVQCIPELSCPEIAGEIEETPCDDELEALIACDGGGDECTQSIHEGEGECGVSTSCPDAPTQEFICDADTCVCTVDGVEVAQCPADGVCAEGDAIFDKMHSCCNFE</sequence>
<dbReference type="Proteomes" id="UP000199400">
    <property type="component" value="Unassembled WGS sequence"/>
</dbReference>
<accession>A0A1I2CWT4</accession>
<dbReference type="EMBL" id="FOMX01000018">
    <property type="protein sequence ID" value="SFE72748.1"/>
    <property type="molecule type" value="Genomic_DNA"/>
</dbReference>
<keyword evidence="4" id="KW-1185">Reference proteome</keyword>
<dbReference type="AlphaFoldDB" id="A0A1I2CWT4"/>
<gene>
    <name evidence="3" type="ORF">SAMN02745121_05307</name>
</gene>
<keyword evidence="2" id="KW-0732">Signal</keyword>
<evidence type="ECO:0000313" key="3">
    <source>
        <dbReference type="EMBL" id="SFE72748.1"/>
    </source>
</evidence>
<feature type="compositionally biased region" description="Low complexity" evidence="1">
    <location>
        <begin position="27"/>
        <end position="95"/>
    </location>
</feature>
<protein>
    <submittedName>
        <fullName evidence="3">Uncharacterized protein</fullName>
    </submittedName>
</protein>
<dbReference type="PROSITE" id="PS51257">
    <property type="entry name" value="PROKAR_LIPOPROTEIN"/>
    <property type="match status" value="1"/>
</dbReference>
<evidence type="ECO:0000313" key="4">
    <source>
        <dbReference type="Proteomes" id="UP000199400"/>
    </source>
</evidence>
<feature type="signal peptide" evidence="2">
    <location>
        <begin position="1"/>
        <end position="19"/>
    </location>
</feature>
<dbReference type="RefSeq" id="WP_096326943.1">
    <property type="nucleotide sequence ID" value="NZ_FOMX01000018.1"/>
</dbReference>